<feature type="compositionally biased region" description="Low complexity" evidence="1">
    <location>
        <begin position="377"/>
        <end position="423"/>
    </location>
</feature>
<evidence type="ECO:0000256" key="1">
    <source>
        <dbReference type="SAM" id="MobiDB-lite"/>
    </source>
</evidence>
<accession>A0A222VPW4</accession>
<evidence type="ECO:0000313" key="3">
    <source>
        <dbReference type="EMBL" id="SDC28501.1"/>
    </source>
</evidence>
<dbReference type="OrthoDB" id="3404418at2"/>
<dbReference type="EMBL" id="FMZE01000001">
    <property type="protein sequence ID" value="SDC28501.1"/>
    <property type="molecule type" value="Genomic_DNA"/>
</dbReference>
<dbReference type="RefSeq" id="WP_091797951.1">
    <property type="nucleotide sequence ID" value="NZ_CP016353.1"/>
</dbReference>
<proteinExistence type="predicted"/>
<reference evidence="3 4" key="1">
    <citation type="submission" date="2016-10" db="EMBL/GenBank/DDBJ databases">
        <authorList>
            <person name="de Groot N.N."/>
        </authorList>
    </citation>
    <scope>NUCLEOTIDE SEQUENCE [LARGE SCALE GENOMIC DNA]</scope>
    <source>
        <strain evidence="3 4">CGMCC 4.5506</strain>
    </source>
</reference>
<keyword evidence="2" id="KW-1133">Transmembrane helix</keyword>
<sequence length="487" mass="50137">MRTLSLASRLTLGGGCCALAYVVILTGVVPDTTATAQTTVPVNPVRPVAPDDAQADPSHGFLVLVEGDAQLYENEVEGPVAVGGDAGFAAYQVALNNPGTYVASGDDTVTGLVIGGRPDYPGSPSGGQLNVLSNTYAKIGDLRGSDVIPSGGVTHVVPEGGDEATHPDVSIQTAQSAESVAGDSGFDFASLFSTYRELNATIARCPQTVRLMDQNGQAEWNGTDPVATLGLRPGQNVLTLTPEELANLSTINPDNSGLQPGEAAWLVVNVEVTGDYTWQVPNVSWQGNEPSRHVLWNFTTDGTLTLPEGSPTVWGTVYAPNARLVDHSSANIEGNVVVRSFQHGGLDEAGAVSADGGEVHYAPFADLIQCSDVLPTTSQITPTTQSPSDETGPLPTRTTVPSTPVTTTSTPTTTEPTGTSAPPAGGDGENHTGGTPSQEHGGLASTGSATAPWLIVGFALLVVGAVLLASPVLSRIRLRRKGSSSEN</sequence>
<keyword evidence="2" id="KW-0472">Membrane</keyword>
<gene>
    <name evidence="3" type="ORF">SAMN05421630_1011134</name>
</gene>
<dbReference type="STRING" id="530584.SAMN05421630_1011134"/>
<dbReference type="AlphaFoldDB" id="A0A222VPW4"/>
<feature type="transmembrane region" description="Helical" evidence="2">
    <location>
        <begin position="453"/>
        <end position="473"/>
    </location>
</feature>
<protein>
    <submittedName>
        <fullName evidence="3">Choice-of-anchor A domain-containing protein</fullName>
    </submittedName>
</protein>
<feature type="region of interest" description="Disordered" evidence="1">
    <location>
        <begin position="377"/>
        <end position="445"/>
    </location>
</feature>
<organism evidence="3 4">
    <name type="scientific">Prauserella marina</name>
    <dbReference type="NCBI Taxonomy" id="530584"/>
    <lineage>
        <taxon>Bacteria</taxon>
        <taxon>Bacillati</taxon>
        <taxon>Actinomycetota</taxon>
        <taxon>Actinomycetes</taxon>
        <taxon>Pseudonocardiales</taxon>
        <taxon>Pseudonocardiaceae</taxon>
        <taxon>Prauserella</taxon>
    </lineage>
</organism>
<dbReference type="NCBIfam" id="TIGR04215">
    <property type="entry name" value="choice_anch_A"/>
    <property type="match status" value="1"/>
</dbReference>
<dbReference type="Pfam" id="PF20597">
    <property type="entry name" value="pAdhesive_15"/>
    <property type="match status" value="1"/>
</dbReference>
<dbReference type="Proteomes" id="UP000199494">
    <property type="component" value="Unassembled WGS sequence"/>
</dbReference>
<keyword evidence="4" id="KW-1185">Reference proteome</keyword>
<name>A0A222VPW4_9PSEU</name>
<dbReference type="KEGG" id="pmad:BAY61_13745"/>
<evidence type="ECO:0000256" key="2">
    <source>
        <dbReference type="SAM" id="Phobius"/>
    </source>
</evidence>
<evidence type="ECO:0000313" key="4">
    <source>
        <dbReference type="Proteomes" id="UP000199494"/>
    </source>
</evidence>
<dbReference type="InterPro" id="IPR026588">
    <property type="entry name" value="Choice_anch_A"/>
</dbReference>
<keyword evidence="2" id="KW-0812">Transmembrane</keyword>